<dbReference type="Proteomes" id="UP000692954">
    <property type="component" value="Unassembled WGS sequence"/>
</dbReference>
<dbReference type="EMBL" id="CAJJDN010000016">
    <property type="protein sequence ID" value="CAD8061874.1"/>
    <property type="molecule type" value="Genomic_DNA"/>
</dbReference>
<organism evidence="1 2">
    <name type="scientific">Paramecium sonneborni</name>
    <dbReference type="NCBI Taxonomy" id="65129"/>
    <lineage>
        <taxon>Eukaryota</taxon>
        <taxon>Sar</taxon>
        <taxon>Alveolata</taxon>
        <taxon>Ciliophora</taxon>
        <taxon>Intramacronucleata</taxon>
        <taxon>Oligohymenophorea</taxon>
        <taxon>Peniculida</taxon>
        <taxon>Parameciidae</taxon>
        <taxon>Paramecium</taxon>
    </lineage>
</organism>
<protein>
    <submittedName>
        <fullName evidence="1">Uncharacterized protein</fullName>
    </submittedName>
</protein>
<keyword evidence="2" id="KW-1185">Reference proteome</keyword>
<evidence type="ECO:0000313" key="1">
    <source>
        <dbReference type="EMBL" id="CAD8061874.1"/>
    </source>
</evidence>
<reference evidence="1" key="1">
    <citation type="submission" date="2021-01" db="EMBL/GenBank/DDBJ databases">
        <authorList>
            <consortium name="Genoscope - CEA"/>
            <person name="William W."/>
        </authorList>
    </citation>
    <scope>NUCLEOTIDE SEQUENCE</scope>
</reference>
<proteinExistence type="predicted"/>
<comment type="caution">
    <text evidence="1">The sequence shown here is derived from an EMBL/GenBank/DDBJ whole genome shotgun (WGS) entry which is preliminary data.</text>
</comment>
<name>A0A8S1LG11_9CILI</name>
<accession>A0A8S1LG11</accession>
<sequence length="46" mass="5544">MLKYIKKSCQGKTEQSYGINPKKEIGLHMEMSSKYKRQEWRCSFEN</sequence>
<dbReference type="AlphaFoldDB" id="A0A8S1LG11"/>
<gene>
    <name evidence="1" type="ORF">PSON_ATCC_30995.1.T0160024</name>
</gene>
<evidence type="ECO:0000313" key="2">
    <source>
        <dbReference type="Proteomes" id="UP000692954"/>
    </source>
</evidence>